<dbReference type="Gene3D" id="1.10.287.70">
    <property type="match status" value="1"/>
</dbReference>
<feature type="transmembrane region" description="Helical" evidence="2">
    <location>
        <begin position="283"/>
        <end position="310"/>
    </location>
</feature>
<accession>A0A0V0QTZ4</accession>
<reference evidence="3 4" key="1">
    <citation type="journal article" date="2015" name="Sci. Rep.">
        <title>Genome of the facultative scuticociliatosis pathogen Pseudocohnilembus persalinus provides insight into its virulence through horizontal gene transfer.</title>
        <authorList>
            <person name="Xiong J."/>
            <person name="Wang G."/>
            <person name="Cheng J."/>
            <person name="Tian M."/>
            <person name="Pan X."/>
            <person name="Warren A."/>
            <person name="Jiang C."/>
            <person name="Yuan D."/>
            <person name="Miao W."/>
        </authorList>
    </citation>
    <scope>NUCLEOTIDE SEQUENCE [LARGE SCALE GENOMIC DNA]</scope>
    <source>
        <strain evidence="3">36N120E</strain>
    </source>
</reference>
<evidence type="ECO:0000256" key="1">
    <source>
        <dbReference type="SAM" id="MobiDB-lite"/>
    </source>
</evidence>
<dbReference type="GO" id="GO:0005249">
    <property type="term" value="F:voltage-gated potassium channel activity"/>
    <property type="evidence" value="ECO:0007669"/>
    <property type="project" value="TreeGrafter"/>
</dbReference>
<feature type="region of interest" description="Disordered" evidence="1">
    <location>
        <begin position="80"/>
        <end position="113"/>
    </location>
</feature>
<keyword evidence="2" id="KW-1133">Transmembrane helix</keyword>
<evidence type="ECO:0000313" key="3">
    <source>
        <dbReference type="EMBL" id="KRX05686.1"/>
    </source>
</evidence>
<keyword evidence="2" id="KW-0472">Membrane</keyword>
<gene>
    <name evidence="3" type="ORF">PPERSA_09826</name>
</gene>
<name>A0A0V0QTZ4_PSEPJ</name>
<dbReference type="PANTHER" id="PTHR10217:SF435">
    <property type="entry name" value="POTASSIUM VOLTAGE-GATED CHANNEL PROTEIN EAG"/>
    <property type="match status" value="1"/>
</dbReference>
<evidence type="ECO:0000256" key="2">
    <source>
        <dbReference type="SAM" id="Phobius"/>
    </source>
</evidence>
<feature type="compositionally biased region" description="Basic residues" evidence="1">
    <location>
        <begin position="80"/>
        <end position="89"/>
    </location>
</feature>
<dbReference type="SUPFAM" id="SSF81324">
    <property type="entry name" value="Voltage-gated potassium channels"/>
    <property type="match status" value="1"/>
</dbReference>
<keyword evidence="4" id="KW-1185">Reference proteome</keyword>
<proteinExistence type="predicted"/>
<comment type="caution">
    <text evidence="3">The sequence shown here is derived from an EMBL/GenBank/DDBJ whole genome shotgun (WGS) entry which is preliminary data.</text>
</comment>
<dbReference type="GO" id="GO:0005886">
    <property type="term" value="C:plasma membrane"/>
    <property type="evidence" value="ECO:0007669"/>
    <property type="project" value="TreeGrafter"/>
</dbReference>
<dbReference type="InterPro" id="IPR050818">
    <property type="entry name" value="KCNH_animal-type"/>
</dbReference>
<evidence type="ECO:0000313" key="4">
    <source>
        <dbReference type="Proteomes" id="UP000054937"/>
    </source>
</evidence>
<organism evidence="3 4">
    <name type="scientific">Pseudocohnilembus persalinus</name>
    <name type="common">Ciliate</name>
    <dbReference type="NCBI Taxonomy" id="266149"/>
    <lineage>
        <taxon>Eukaryota</taxon>
        <taxon>Sar</taxon>
        <taxon>Alveolata</taxon>
        <taxon>Ciliophora</taxon>
        <taxon>Intramacronucleata</taxon>
        <taxon>Oligohymenophorea</taxon>
        <taxon>Scuticociliatia</taxon>
        <taxon>Philasterida</taxon>
        <taxon>Pseudocohnilembidae</taxon>
        <taxon>Pseudocohnilembus</taxon>
    </lineage>
</organism>
<dbReference type="Proteomes" id="UP000054937">
    <property type="component" value="Unassembled WGS sequence"/>
</dbReference>
<evidence type="ECO:0008006" key="5">
    <source>
        <dbReference type="Google" id="ProtNLM"/>
    </source>
</evidence>
<dbReference type="EMBL" id="LDAU01000105">
    <property type="protein sequence ID" value="KRX05686.1"/>
    <property type="molecule type" value="Genomic_DNA"/>
</dbReference>
<feature type="transmembrane region" description="Helical" evidence="2">
    <location>
        <begin position="344"/>
        <end position="364"/>
    </location>
</feature>
<sequence length="365" mass="42535">MEHQISHGLKSMRRGDIKRSQLFNQSSVKFIQKIENQESEPENNSFDIQFDQSYHKLSPQKFEVSSRGINDSLVELQAKQKPKKINKSQKIHDNESIAKNDEEKQSKLVKNHDKTIQLQDSNSIADESVRRKQMVDPKLIHQQSSGFLKASLHSKKVNNNDDKKISIKVKTTEETLKYQKPKNQQNDDNNDINNGLSEIWKKAGFRILMNLKIFANNIKTYTSSHRYLQLDFDKFSLINDFASDYDYCRINTPNHVGQPKGFEKKLLAIKQKLIRTREQLKGIFDLIQLIILILFVSHCSGCAFNLIAYVEQNNGIQSWLQNYMNISDQGMDNNTWYQDYILSLYWAVITMVTVGFGNFFLFYIM</sequence>
<dbReference type="AlphaFoldDB" id="A0A0V0QTZ4"/>
<feature type="compositionally biased region" description="Basic and acidic residues" evidence="1">
    <location>
        <begin position="90"/>
        <end position="113"/>
    </location>
</feature>
<dbReference type="InParanoid" id="A0A0V0QTZ4"/>
<keyword evidence="2" id="KW-0812">Transmembrane</keyword>
<dbReference type="GO" id="GO:0042391">
    <property type="term" value="P:regulation of membrane potential"/>
    <property type="evidence" value="ECO:0007669"/>
    <property type="project" value="TreeGrafter"/>
</dbReference>
<dbReference type="OrthoDB" id="327752at2759"/>
<dbReference type="PANTHER" id="PTHR10217">
    <property type="entry name" value="VOLTAGE AND LIGAND GATED POTASSIUM CHANNEL"/>
    <property type="match status" value="1"/>
</dbReference>
<protein>
    <recommendedName>
        <fullName evidence="5">Ion transport domain-containing protein</fullName>
    </recommendedName>
</protein>